<dbReference type="Gene3D" id="3.30.230.10">
    <property type="match status" value="1"/>
</dbReference>
<dbReference type="PANTHER" id="PTHR21569:SF1">
    <property type="entry name" value="SMALL RIBOSOMAL SUBUNIT PROTEIN US9M"/>
    <property type="match status" value="1"/>
</dbReference>
<dbReference type="GO" id="GO:0015935">
    <property type="term" value="C:small ribosomal subunit"/>
    <property type="evidence" value="ECO:0007669"/>
    <property type="project" value="TreeGrafter"/>
</dbReference>
<evidence type="ECO:0000256" key="3">
    <source>
        <dbReference type="ARBA" id="ARBA00023274"/>
    </source>
</evidence>
<feature type="compositionally biased region" description="Low complexity" evidence="5">
    <location>
        <begin position="196"/>
        <end position="207"/>
    </location>
</feature>
<organism evidence="6">
    <name type="scientific">Eimeria tenella</name>
    <name type="common">Coccidian parasite</name>
    <dbReference type="NCBI Taxonomy" id="5802"/>
    <lineage>
        <taxon>Eukaryota</taxon>
        <taxon>Sar</taxon>
        <taxon>Alveolata</taxon>
        <taxon>Apicomplexa</taxon>
        <taxon>Conoidasida</taxon>
        <taxon>Coccidia</taxon>
        <taxon>Eucoccidiorida</taxon>
        <taxon>Eimeriorina</taxon>
        <taxon>Eimeriidae</taxon>
        <taxon>Eimeria</taxon>
    </lineage>
</organism>
<dbReference type="Pfam" id="PF00380">
    <property type="entry name" value="Ribosomal_S9"/>
    <property type="match status" value="1"/>
</dbReference>
<dbReference type="PANTHER" id="PTHR21569">
    <property type="entry name" value="RIBOSOMAL PROTEIN S9"/>
    <property type="match status" value="1"/>
</dbReference>
<accession>H9BA12</accession>
<sequence length="392" mass="42964">MLPLTQRLAAARDGASRTLLLRQQQLLLQQQQHRCQLPRQLQQWKQCVTRKQLQQQLQQQQQLLLLRRGLATFSRFSRHPPNPAAAAATQPPAAAATQPATAAAAAAAAAARHSRFSRGPAAPQQQQRQQQQQQQRIPSPPKDMPPLSLSEALYLAKEGGCFTVKELQKIVLTAPSFSSDSSPFLLENFFRSLGSDDPNNPNDPTDPSGETLETGDSPEETQTNSAEPAAAAAAAADGLLRAHVHSCFDPEKRKTFEHGGRVWLCTAMGQGTRKRAAAVALLTRGTGQVRVCGREEVYTRWPYVYNRMEVLQPLLLAAAAGLFDVDIQVRGGGPSGQAGAARLAVARALVAACEDCQPALQEAMMLYEDTRQRMPKMPGRMKARKQRQWSKR</sequence>
<feature type="compositionally biased region" description="Low complexity" evidence="5">
    <location>
        <begin position="84"/>
        <end position="111"/>
    </location>
</feature>
<dbReference type="InterPro" id="IPR020574">
    <property type="entry name" value="Ribosomal_uS9_CS"/>
</dbReference>
<protein>
    <recommendedName>
        <fullName evidence="7">Ribosomal protein S9</fullName>
    </recommendedName>
</protein>
<keyword evidence="2 4" id="KW-0689">Ribosomal protein</keyword>
<dbReference type="InterPro" id="IPR000754">
    <property type="entry name" value="Ribosomal_uS9"/>
</dbReference>
<comment type="similarity">
    <text evidence="1 4">Belongs to the universal ribosomal protein uS9 family.</text>
</comment>
<feature type="region of interest" description="Disordered" evidence="5">
    <location>
        <begin position="75"/>
        <end position="147"/>
    </location>
</feature>
<dbReference type="SUPFAM" id="SSF54211">
    <property type="entry name" value="Ribosomal protein S5 domain 2-like"/>
    <property type="match status" value="1"/>
</dbReference>
<evidence type="ECO:0008006" key="7">
    <source>
        <dbReference type="Google" id="ProtNLM"/>
    </source>
</evidence>
<dbReference type="GO" id="GO:0003723">
    <property type="term" value="F:RNA binding"/>
    <property type="evidence" value="ECO:0007669"/>
    <property type="project" value="TreeGrafter"/>
</dbReference>
<dbReference type="VEuPathDB" id="ToxoDB:ETH2_1324400"/>
<proteinExistence type="evidence at transcript level"/>
<feature type="compositionally biased region" description="Low complexity" evidence="5">
    <location>
        <begin position="124"/>
        <end position="136"/>
    </location>
</feature>
<reference evidence="6" key="1">
    <citation type="journal article" date="2012" name="BMC Genomics">
        <title>Characterisation of full-length cDNA sequences provides insights into the Eimeria tenella transcriptome.</title>
        <authorList>
            <person name="Amiruddin N."/>
            <person name="Lee X.W."/>
            <person name="Blake D.P."/>
            <person name="Suzuki Y."/>
            <person name="Tay Y.L."/>
            <person name="Lim L.S."/>
            <person name="Tomley F.M."/>
            <person name="Watanabe J."/>
            <person name="Sugimoto C."/>
            <person name="Wan K.L."/>
        </authorList>
    </citation>
    <scope>NUCLEOTIDE SEQUENCE</scope>
    <source>
        <strain evidence="6">Houghton</strain>
    </source>
</reference>
<dbReference type="AlphaFoldDB" id="H9BA12"/>
<dbReference type="GO" id="GO:0003735">
    <property type="term" value="F:structural constituent of ribosome"/>
    <property type="evidence" value="ECO:0007669"/>
    <property type="project" value="InterPro"/>
</dbReference>
<dbReference type="PROSITE" id="PS00360">
    <property type="entry name" value="RIBOSOMAL_S9"/>
    <property type="match status" value="1"/>
</dbReference>
<dbReference type="GO" id="GO:0006412">
    <property type="term" value="P:translation"/>
    <property type="evidence" value="ECO:0007669"/>
    <property type="project" value="InterPro"/>
</dbReference>
<keyword evidence="3 4" id="KW-0687">Ribonucleoprotein</keyword>
<dbReference type="InterPro" id="IPR020568">
    <property type="entry name" value="Ribosomal_Su5_D2-typ_SF"/>
</dbReference>
<name>H9BA12_EIMTE</name>
<evidence type="ECO:0000256" key="2">
    <source>
        <dbReference type="ARBA" id="ARBA00022980"/>
    </source>
</evidence>
<dbReference type="EMBL" id="JN987599">
    <property type="protein sequence ID" value="AET50822.1"/>
    <property type="molecule type" value="mRNA"/>
</dbReference>
<dbReference type="InterPro" id="IPR014721">
    <property type="entry name" value="Ribsml_uS5_D2-typ_fold_subgr"/>
</dbReference>
<evidence type="ECO:0000256" key="5">
    <source>
        <dbReference type="SAM" id="MobiDB-lite"/>
    </source>
</evidence>
<evidence type="ECO:0000313" key="6">
    <source>
        <dbReference type="EMBL" id="AET50822.1"/>
    </source>
</evidence>
<feature type="region of interest" description="Disordered" evidence="5">
    <location>
        <begin position="190"/>
        <end position="232"/>
    </location>
</feature>
<dbReference type="VEuPathDB" id="ToxoDB:ETH_00001225"/>
<evidence type="ECO:0000256" key="4">
    <source>
        <dbReference type="RuleBase" id="RU003815"/>
    </source>
</evidence>
<evidence type="ECO:0000256" key="1">
    <source>
        <dbReference type="ARBA" id="ARBA00005251"/>
    </source>
</evidence>